<dbReference type="EMBL" id="CAJOBP010000014">
    <property type="protein sequence ID" value="CAF4101309.1"/>
    <property type="molecule type" value="Genomic_DNA"/>
</dbReference>
<dbReference type="SUPFAM" id="SSF52540">
    <property type="entry name" value="P-loop containing nucleoside triphosphate hydrolases"/>
    <property type="match status" value="1"/>
</dbReference>
<dbReference type="Pfam" id="PF03029">
    <property type="entry name" value="ATP_bind_1"/>
    <property type="match status" value="1"/>
</dbReference>
<feature type="signal peptide" evidence="10">
    <location>
        <begin position="1"/>
        <end position="22"/>
    </location>
</feature>
<feature type="compositionally biased region" description="Polar residues" evidence="8">
    <location>
        <begin position="589"/>
        <end position="603"/>
    </location>
</feature>
<evidence type="ECO:0000256" key="2">
    <source>
        <dbReference type="ARBA" id="ARBA00005290"/>
    </source>
</evidence>
<dbReference type="FunFam" id="3.40.50.300:FF:000616">
    <property type="entry name" value="GPN-loop GTPase 3"/>
    <property type="match status" value="1"/>
</dbReference>
<evidence type="ECO:0000256" key="1">
    <source>
        <dbReference type="ARBA" id="ARBA00002411"/>
    </source>
</evidence>
<evidence type="ECO:0000313" key="14">
    <source>
        <dbReference type="EMBL" id="CAF4208443.1"/>
    </source>
</evidence>
<reference evidence="12" key="1">
    <citation type="submission" date="2021-02" db="EMBL/GenBank/DDBJ databases">
        <authorList>
            <person name="Nowell W R."/>
        </authorList>
    </citation>
    <scope>NUCLEOTIDE SEQUENCE</scope>
</reference>
<dbReference type="Proteomes" id="UP000663851">
    <property type="component" value="Unassembled WGS sequence"/>
</dbReference>
<dbReference type="CDD" id="cd00063">
    <property type="entry name" value="FN3"/>
    <property type="match status" value="3"/>
</dbReference>
<name>A0A819TXZ5_9BILA</name>
<evidence type="ECO:0000256" key="9">
    <source>
        <dbReference type="SAM" id="Phobius"/>
    </source>
</evidence>
<feature type="domain" description="Fibronectin type-III" evidence="11">
    <location>
        <begin position="241"/>
        <end position="334"/>
    </location>
</feature>
<dbReference type="InterPro" id="IPR013783">
    <property type="entry name" value="Ig-like_fold"/>
</dbReference>
<evidence type="ECO:0000256" key="3">
    <source>
        <dbReference type="ARBA" id="ARBA00014587"/>
    </source>
</evidence>
<proteinExistence type="inferred from homology"/>
<sequence length="1005" mass="114159">METVKLLFLIYCLAITTLNTNASPTNGRVLPSRSDPSVRDRLPQIEMNATSHSIVMTLHPMTINDGTVKRFRLQYGINYPYHHSIYINKNQTSVFVDNLKPNQKYIFSLIALNENNDTVVPEQFYDFQMPSEDDDRQQPKTPLELILIPRSKTSVLLQWTDVDFPKHARLPASRRYKIQINELNANQHIIKQQELLANNEQSYLIENLKPLTNYEFAVRTIDGDLESDYSMAIEYSNLIYPIKQLNMITNNDPSKVTLTWQLPDDASGIKSFHIYYNEQDEKGQEQKVTVSVDIMQVTISNLKANTKYLFKIVSVNQFNDESTPEIRLYKTPYAIDTNTIEQNKNTNQKLLGWLSIGGLSNSSLLLILIVFSIVFLCFFFTVIIICSRSACCSCLSSNKKHIHDSPTHSHQRQYSPTSNTASSSLIKPTDLWAGADCLSPPTATIRNSNTSERHYETSSTAGSGTLQRCNHHHHHLYHHAQETQPLTNNIELNNDQQRHSYVPSNDGSSSIDGNTTGFTINGKFNSSMRTRPIAVGSPFEQQPQKKPMKNLPMGTAFIMNHSNLVQQQQQHVTVRPIQQKAQYVVRPNDQSHMFGSGPSSPDYQHSPSNSHCSSNHNQSSIQSNPMTGAALYDKLSNSNNSENSDNQRSLLLSKPNLRSFTIPVAPPIIPPPPTTTNKQQSTNVSVTSQYKSPFRSPNRPLLNNYTKDIKSIDSDEIDTNPADVLEDMPRYAQLVLGPAGSGKSTYCSSMVKHGEVIKRTINVINLDPAAEHFDYPLYADIRELIEIDDAMDDEALRFGPNGGLIFCMEYFEKNLDWLHEQLGDEEDDYFLFDCPGQIELYTHVPVMRRVVEQLQNWNFRICGVFLVDAQFCVEQSKFLSGMLTALSSMIQLETPFIHVLSKVDVLSKRDKKRLKKFTDPDVYQLANSELSNKFLGRYSQLNKAIASVIYDYSLVKFFALDMSKEDSITNLLVEIDLSIQYGEDFDVKEPREIEDNAQDKFHDDE</sequence>
<evidence type="ECO:0000256" key="5">
    <source>
        <dbReference type="ARBA" id="ARBA00022801"/>
    </source>
</evidence>
<evidence type="ECO:0000313" key="12">
    <source>
        <dbReference type="EMBL" id="CAF4088448.1"/>
    </source>
</evidence>
<keyword evidence="17" id="KW-1185">Reference proteome</keyword>
<dbReference type="SMART" id="SM00060">
    <property type="entry name" value="FN3"/>
    <property type="match status" value="3"/>
</dbReference>
<keyword evidence="10" id="KW-0732">Signal</keyword>
<dbReference type="Gene3D" id="2.60.40.10">
    <property type="entry name" value="Immunoglobulins"/>
    <property type="match status" value="3"/>
</dbReference>
<feature type="domain" description="Fibronectin type-III" evidence="11">
    <location>
        <begin position="141"/>
        <end position="240"/>
    </location>
</feature>
<feature type="domain" description="Fibronectin type-III" evidence="11">
    <location>
        <begin position="39"/>
        <end position="132"/>
    </location>
</feature>
<keyword evidence="9" id="KW-1133">Transmembrane helix</keyword>
<comment type="function">
    <text evidence="1">Small GTPase required for proper localization of RNA polymerase II (RNAPII). May act at an RNAP assembly step prior to nuclear import.</text>
</comment>
<keyword evidence="6" id="KW-0342">GTP-binding</keyword>
<feature type="compositionally biased region" description="Low complexity" evidence="8">
    <location>
        <begin position="604"/>
        <end position="624"/>
    </location>
</feature>
<evidence type="ECO:0000256" key="4">
    <source>
        <dbReference type="ARBA" id="ARBA00022741"/>
    </source>
</evidence>
<dbReference type="InterPro" id="IPR003961">
    <property type="entry name" value="FN3_dom"/>
</dbReference>
<organism evidence="12 16">
    <name type="scientific">Rotaria socialis</name>
    <dbReference type="NCBI Taxonomy" id="392032"/>
    <lineage>
        <taxon>Eukaryota</taxon>
        <taxon>Metazoa</taxon>
        <taxon>Spiralia</taxon>
        <taxon>Gnathifera</taxon>
        <taxon>Rotifera</taxon>
        <taxon>Eurotatoria</taxon>
        <taxon>Bdelloidea</taxon>
        <taxon>Philodinida</taxon>
        <taxon>Philodinidae</taxon>
        <taxon>Rotaria</taxon>
    </lineage>
</organism>
<evidence type="ECO:0000313" key="13">
    <source>
        <dbReference type="EMBL" id="CAF4101309.1"/>
    </source>
</evidence>
<dbReference type="Proteomes" id="UP000663873">
    <property type="component" value="Unassembled WGS sequence"/>
</dbReference>
<evidence type="ECO:0000313" key="15">
    <source>
        <dbReference type="EMBL" id="CAF4572859.1"/>
    </source>
</evidence>
<dbReference type="PANTHER" id="PTHR21231">
    <property type="entry name" value="XPA-BINDING PROTEIN 1-RELATED"/>
    <property type="match status" value="1"/>
</dbReference>
<feature type="compositionally biased region" description="Polar residues" evidence="8">
    <location>
        <begin position="677"/>
        <end position="691"/>
    </location>
</feature>
<dbReference type="Proteomes" id="UP000663838">
    <property type="component" value="Unassembled WGS sequence"/>
</dbReference>
<evidence type="ECO:0000313" key="16">
    <source>
        <dbReference type="Proteomes" id="UP000663851"/>
    </source>
</evidence>
<keyword evidence="5" id="KW-0378">Hydrolase</keyword>
<evidence type="ECO:0000259" key="11">
    <source>
        <dbReference type="PROSITE" id="PS50853"/>
    </source>
</evidence>
<evidence type="ECO:0000313" key="17">
    <source>
        <dbReference type="Proteomes" id="UP000663873"/>
    </source>
</evidence>
<dbReference type="GO" id="GO:0003924">
    <property type="term" value="F:GTPase activity"/>
    <property type="evidence" value="ECO:0007669"/>
    <property type="project" value="TreeGrafter"/>
</dbReference>
<comment type="caution">
    <text evidence="12">The sequence shown here is derived from an EMBL/GenBank/DDBJ whole genome shotgun (WGS) entry which is preliminary data.</text>
</comment>
<gene>
    <name evidence="12" type="ORF">HFQ381_LOCUS168</name>
    <name evidence="15" type="ORF">TOA249_LOCUS8730</name>
    <name evidence="14" type="ORF">TSG867_LOCUS542</name>
    <name evidence="13" type="ORF">UJA718_LOCUS315</name>
</gene>
<evidence type="ECO:0000256" key="10">
    <source>
        <dbReference type="SAM" id="SignalP"/>
    </source>
</evidence>
<feature type="transmembrane region" description="Helical" evidence="9">
    <location>
        <begin position="364"/>
        <end position="386"/>
    </location>
</feature>
<dbReference type="CDD" id="cd17872">
    <property type="entry name" value="GPN3"/>
    <property type="match status" value="1"/>
</dbReference>
<feature type="region of interest" description="Disordered" evidence="8">
    <location>
        <begin position="589"/>
        <end position="624"/>
    </location>
</feature>
<dbReference type="Pfam" id="PF00041">
    <property type="entry name" value="fn3"/>
    <property type="match status" value="2"/>
</dbReference>
<dbReference type="InterPro" id="IPR030228">
    <property type="entry name" value="Gpn3"/>
</dbReference>
<feature type="compositionally biased region" description="Polar residues" evidence="8">
    <location>
        <begin position="412"/>
        <end position="422"/>
    </location>
</feature>
<feature type="region of interest" description="Disordered" evidence="8">
    <location>
        <begin position="401"/>
        <end position="422"/>
    </location>
</feature>
<dbReference type="GO" id="GO:0005525">
    <property type="term" value="F:GTP binding"/>
    <property type="evidence" value="ECO:0007669"/>
    <property type="project" value="UniProtKB-KW"/>
</dbReference>
<dbReference type="EMBL" id="CAJOBS010000419">
    <property type="protein sequence ID" value="CAF4572859.1"/>
    <property type="molecule type" value="Genomic_DNA"/>
</dbReference>
<feature type="chain" id="PRO_5035693618" description="GPN-loop GTPase 3" evidence="10">
    <location>
        <begin position="23"/>
        <end position="1005"/>
    </location>
</feature>
<keyword evidence="4" id="KW-0547">Nucleotide-binding</keyword>
<feature type="region of interest" description="Disordered" evidence="8">
    <location>
        <begin position="667"/>
        <end position="703"/>
    </location>
</feature>
<dbReference type="Gene3D" id="3.40.50.300">
    <property type="entry name" value="P-loop containing nucleotide triphosphate hydrolases"/>
    <property type="match status" value="1"/>
</dbReference>
<dbReference type="InterPro" id="IPR036116">
    <property type="entry name" value="FN3_sf"/>
</dbReference>
<dbReference type="SUPFAM" id="SSF49265">
    <property type="entry name" value="Fibronectin type III"/>
    <property type="match status" value="2"/>
</dbReference>
<dbReference type="EMBL" id="CAJOBO010000004">
    <property type="protein sequence ID" value="CAF4088448.1"/>
    <property type="molecule type" value="Genomic_DNA"/>
</dbReference>
<dbReference type="PROSITE" id="PS50853">
    <property type="entry name" value="FN3"/>
    <property type="match status" value="3"/>
</dbReference>
<dbReference type="InterPro" id="IPR004130">
    <property type="entry name" value="Gpn"/>
</dbReference>
<dbReference type="PANTHER" id="PTHR21231:SF7">
    <property type="entry name" value="GPN-LOOP GTPASE 3"/>
    <property type="match status" value="1"/>
</dbReference>
<comment type="similarity">
    <text evidence="2">Belongs to the GPN-loop GTPase family.</text>
</comment>
<dbReference type="InterPro" id="IPR027417">
    <property type="entry name" value="P-loop_NTPase"/>
</dbReference>
<dbReference type="AlphaFoldDB" id="A0A819TXZ5"/>
<feature type="region of interest" description="Disordered" evidence="8">
    <location>
        <begin position="443"/>
        <end position="462"/>
    </location>
</feature>
<evidence type="ECO:0000256" key="6">
    <source>
        <dbReference type="ARBA" id="ARBA00023134"/>
    </source>
</evidence>
<protein>
    <recommendedName>
        <fullName evidence="3">GPN-loop GTPase 3</fullName>
    </recommendedName>
    <alternativeName>
        <fullName evidence="7">ATP-binding domain 1 family member C</fullName>
    </alternativeName>
</protein>
<dbReference type="Proteomes" id="UP000663862">
    <property type="component" value="Unassembled WGS sequence"/>
</dbReference>
<keyword evidence="9" id="KW-0472">Membrane</keyword>
<keyword evidence="9" id="KW-0812">Transmembrane</keyword>
<accession>A0A819TXZ5</accession>
<dbReference type="EMBL" id="CAJOBQ010000011">
    <property type="protein sequence ID" value="CAF4208443.1"/>
    <property type="molecule type" value="Genomic_DNA"/>
</dbReference>
<evidence type="ECO:0000256" key="8">
    <source>
        <dbReference type="SAM" id="MobiDB-lite"/>
    </source>
</evidence>
<evidence type="ECO:0000256" key="7">
    <source>
        <dbReference type="ARBA" id="ARBA00029702"/>
    </source>
</evidence>